<organism evidence="2 3">
    <name type="scientific">Danionella cerebrum</name>
    <dbReference type="NCBI Taxonomy" id="2873325"/>
    <lineage>
        <taxon>Eukaryota</taxon>
        <taxon>Metazoa</taxon>
        <taxon>Chordata</taxon>
        <taxon>Craniata</taxon>
        <taxon>Vertebrata</taxon>
        <taxon>Euteleostomi</taxon>
        <taxon>Actinopterygii</taxon>
        <taxon>Neopterygii</taxon>
        <taxon>Teleostei</taxon>
        <taxon>Ostariophysi</taxon>
        <taxon>Cypriniformes</taxon>
        <taxon>Danionidae</taxon>
        <taxon>Danioninae</taxon>
        <taxon>Danionella</taxon>
    </lineage>
</organism>
<keyword evidence="1" id="KW-0175">Coiled coil</keyword>
<dbReference type="OrthoDB" id="189770at2759"/>
<dbReference type="STRING" id="623744.A0A553PWP0"/>
<gene>
    <name evidence="2" type="ORF">DNTS_013290</name>
</gene>
<evidence type="ECO:0000256" key="1">
    <source>
        <dbReference type="SAM" id="Coils"/>
    </source>
</evidence>
<dbReference type="PANTHER" id="PTHR28348">
    <property type="entry name" value="UPF0193 PROTEIN EVG1"/>
    <property type="match status" value="1"/>
</dbReference>
<sequence>MMEGRKPLGTHYRTETRQLIQIMMREYQLTDFQKRQINHQLKDGGALPVSFIPSQVKMRVPPARGVTDAHARVTCPHRRTAERCRAGENYKREQFVPRATRDLEKEKTQLQNLLSTGQREAEAKHFQIASIDKREAPIDRFEEVLFEIEDRKQFLEEMKALGKFQQYQHLISSEITQKISELEAIDTKRSRELQILKLDGGEDQRQMRDGEMGDYIQ</sequence>
<keyword evidence="3" id="KW-1185">Reference proteome</keyword>
<feature type="coiled-coil region" evidence="1">
    <location>
        <begin position="100"/>
        <end position="158"/>
    </location>
</feature>
<comment type="caution">
    <text evidence="2">The sequence shown here is derived from an EMBL/GenBank/DDBJ whole genome shotgun (WGS) entry which is preliminary data.</text>
</comment>
<reference evidence="2 3" key="1">
    <citation type="journal article" date="2019" name="Sci. Data">
        <title>Hybrid genome assembly and annotation of Danionella translucida.</title>
        <authorList>
            <person name="Kadobianskyi M."/>
            <person name="Schulze L."/>
            <person name="Schuelke M."/>
            <person name="Judkewitz B."/>
        </authorList>
    </citation>
    <scope>NUCLEOTIDE SEQUENCE [LARGE SCALE GENOMIC DNA]</scope>
    <source>
        <strain evidence="2 3">Bolton</strain>
    </source>
</reference>
<dbReference type="EMBL" id="SRMA01026575">
    <property type="protein sequence ID" value="TRY82097.1"/>
    <property type="molecule type" value="Genomic_DNA"/>
</dbReference>
<dbReference type="PANTHER" id="PTHR28348:SF1">
    <property type="entry name" value="UPF0193 PROTEIN EVG1"/>
    <property type="match status" value="1"/>
</dbReference>
<dbReference type="Pfam" id="PF05250">
    <property type="entry name" value="UPF0193"/>
    <property type="match status" value="1"/>
</dbReference>
<accession>A0A553PWP0</accession>
<evidence type="ECO:0000313" key="3">
    <source>
        <dbReference type="Proteomes" id="UP000316079"/>
    </source>
</evidence>
<dbReference type="InterPro" id="IPR007914">
    <property type="entry name" value="UPF0193"/>
</dbReference>
<name>A0A553PWP0_9TELE</name>
<evidence type="ECO:0000313" key="2">
    <source>
        <dbReference type="EMBL" id="TRY82097.1"/>
    </source>
</evidence>
<protein>
    <submittedName>
        <fullName evidence="2">Uncharacterized protein</fullName>
    </submittedName>
</protein>
<dbReference type="Proteomes" id="UP000316079">
    <property type="component" value="Unassembled WGS sequence"/>
</dbReference>
<dbReference type="AlphaFoldDB" id="A0A553PWP0"/>
<proteinExistence type="predicted"/>